<dbReference type="GO" id="GO:0015074">
    <property type="term" value="P:DNA integration"/>
    <property type="evidence" value="ECO:0007669"/>
    <property type="project" value="UniProtKB-KW"/>
</dbReference>
<sequence length="1502" mass="167540">MHSIPSCRIESTGDHPVATANDGLEIGATGTAPAETVHGPTADRIHDPAALSTCNDKERRLLTDISMIERVKAVGAVKWLPTKNFVGNNFHYWLKAIRNHLKAARLWEIVTGTEIRPSAPVESAHWDHLNRLAVTVLMDSIRDDLLLGVTGEESAAVIWETICNKYLEVKWGTSASLLGKLTNLKMASGSDVNEHLTVFREYSEKLNEMGEGLKTSQLTALLLGSLPDSWNTFKTSFWILKSAPSYDELEANIRTEAARRGSELAAKRKEDKKALQGNAAEAHAAQLAQQQLDLFRRLDSIEANLASGRGHPSKRLQGAKAPNPHVNETCEYCKRKGHKADKCFMKRRHQNDLDQANKRAHIVESNLSERFDDDEAMDMKTEGSEDWKWSGSAWANEAWASRASTRGLSELKYEWVVDSGATHHMCYVMEMFDQMEASTKSKANTVGLPNGGHLAVEGVGSVILTVKCDLTDQRVKIKLNGVLYMPKFNRNLIFVCKSAKAGLKFNFETTEDHLVVMSNSQSITHIRADESLEKAEANAMMAHPTFDLWHKRLGHLNPVAMKRLLDKGVVRGFKVVQSDLDGWICDACELGKKTRRVKLPSSAALVNRCNAKVHSDLTGPIETPALDGSRYVCLFVDSHSSFITCYCLTKKSEFNELLVQHRAVIQNKHNLPLSELHSDNGGEFVNKQSKDFCAKEGILHSTSVPYTSQQNGKVEVRFRDVFAKARSMLIDGNLPKQLWDHAVQCAVYCLNRCPSGTRKTTAFELWHGYQPNLSAMRVFGSLCYVHIPSKVNVSTDAGRAKTKRQKLDYTAVRGIFLGYADDRHAYKVLDCTTGQLLVSIHVTFDELDSVASQELKRKELLKLAQINDLTFDFYSRQASQDVDFLFNGETTKDTLDDEEINASESFVQQFSIPENDLGEINLAAPHGSHLVFHNLDFSPSSSKLLKLSRLQAQSEELVRAEVEMAKAEAYSAAIPASSIPIPRNYEKAMTSKEWEHWKAAIEMELASIKSNGTWKYVKPPQDRKTLKTTWVFRVKEKCDGSIERFKARLVVKGFLQVKGLDYDEVFAPVMRLESLRTLLAIGNALDLPIDQMDIDTAFLNGTLEEEIYLDLPEGLQMKDVIKDANWEGASELTSSPSQVSCLLIKALYGLKQAPREWHKVLTTFLGGVGFEKTNVESCIYVRRLKSQLAIVAIYVDDLVVVAENDNVMAEVKTATKNRFASKDMGPINYILGIRVERDREKRIMHISQPLNAKNMLMRFDLDQARPATIPLDKVLDGSDCPLDGHVQTEAERLNHANFRQGIGSLMYLMLGTRPDLAYAVQALSRYLNNPGKSHIGKMKQVMRYVAGTIDYGLVYHGTDLNLRGYTDSDYAANPDTRRSVSGYCTYIGDCLVSWSSQCQRIVAQSTTEAEYIALAQAAKEVLFMRTLNCELGNPIATGIILHADNQPAIATATNPVHRVAVSLNPVNTPFTSRVSIVHTGSTSALRRQKSEVDSTLVICKDL</sequence>
<dbReference type="SUPFAM" id="SSF56672">
    <property type="entry name" value="DNA/RNA polymerases"/>
    <property type="match status" value="1"/>
</dbReference>
<keyword evidence="21" id="KW-1185">Reference proteome</keyword>
<dbReference type="InterPro" id="IPR043502">
    <property type="entry name" value="DNA/RNA_pol_sf"/>
</dbReference>
<dbReference type="PANTHER" id="PTHR42648:SF11">
    <property type="entry name" value="TRANSPOSON TY4-P GAG-POL POLYPROTEIN"/>
    <property type="match status" value="1"/>
</dbReference>
<evidence type="ECO:0000256" key="2">
    <source>
        <dbReference type="ARBA" id="ARBA00022612"/>
    </source>
</evidence>
<evidence type="ECO:0000256" key="18">
    <source>
        <dbReference type="SAM" id="MobiDB-lite"/>
    </source>
</evidence>
<keyword evidence="8" id="KW-0255">Endonuclease</keyword>
<keyword evidence="17" id="KW-0511">Multifunctional enzyme</keyword>
<evidence type="ECO:0000256" key="4">
    <source>
        <dbReference type="ARBA" id="ARBA00022722"/>
    </source>
</evidence>
<evidence type="ECO:0000256" key="16">
    <source>
        <dbReference type="ARBA" id="ARBA00023172"/>
    </source>
</evidence>
<keyword evidence="14" id="KW-0808">Transferase</keyword>
<evidence type="ECO:0000256" key="7">
    <source>
        <dbReference type="ARBA" id="ARBA00022750"/>
    </source>
</evidence>
<dbReference type="InterPro" id="IPR036397">
    <property type="entry name" value="RNaseH_sf"/>
</dbReference>
<keyword evidence="3" id="KW-0645">Protease</keyword>
<dbReference type="GO" id="GO:0003887">
    <property type="term" value="F:DNA-directed DNA polymerase activity"/>
    <property type="evidence" value="ECO:0007669"/>
    <property type="project" value="UniProtKB-KW"/>
</dbReference>
<dbReference type="InterPro" id="IPR054722">
    <property type="entry name" value="PolX-like_BBD"/>
</dbReference>
<evidence type="ECO:0000256" key="5">
    <source>
        <dbReference type="ARBA" id="ARBA00022723"/>
    </source>
</evidence>
<keyword evidence="5" id="KW-0479">Metal-binding</keyword>
<keyword evidence="9" id="KW-0378">Hydrolase</keyword>
<dbReference type="GO" id="GO:0004519">
    <property type="term" value="F:endonuclease activity"/>
    <property type="evidence" value="ECO:0007669"/>
    <property type="project" value="UniProtKB-KW"/>
</dbReference>
<dbReference type="Pfam" id="PF07727">
    <property type="entry name" value="RVT_2"/>
    <property type="match status" value="1"/>
</dbReference>
<dbReference type="InterPro" id="IPR012337">
    <property type="entry name" value="RNaseH-like_sf"/>
</dbReference>
<dbReference type="CDD" id="cd09272">
    <property type="entry name" value="RNase_HI_RT_Ty1"/>
    <property type="match status" value="1"/>
</dbReference>
<dbReference type="SUPFAM" id="SSF53098">
    <property type="entry name" value="Ribonuclease H-like"/>
    <property type="match status" value="1"/>
</dbReference>
<evidence type="ECO:0000256" key="9">
    <source>
        <dbReference type="ARBA" id="ARBA00022801"/>
    </source>
</evidence>
<dbReference type="GO" id="GO:0003676">
    <property type="term" value="F:nucleic acid binding"/>
    <property type="evidence" value="ECO:0007669"/>
    <property type="project" value="InterPro"/>
</dbReference>
<protein>
    <recommendedName>
        <fullName evidence="19">Integrase catalytic domain-containing protein</fullName>
    </recommendedName>
</protein>
<evidence type="ECO:0000256" key="3">
    <source>
        <dbReference type="ARBA" id="ARBA00022670"/>
    </source>
</evidence>
<keyword evidence="6" id="KW-0547">Nucleotide-binding</keyword>
<dbReference type="GO" id="GO:0006310">
    <property type="term" value="P:DNA recombination"/>
    <property type="evidence" value="ECO:0007669"/>
    <property type="project" value="UniProtKB-KW"/>
</dbReference>
<organism evidence="20 21">
    <name type="scientific">Aphanomyces euteiches</name>
    <dbReference type="NCBI Taxonomy" id="100861"/>
    <lineage>
        <taxon>Eukaryota</taxon>
        <taxon>Sar</taxon>
        <taxon>Stramenopiles</taxon>
        <taxon>Oomycota</taxon>
        <taxon>Saprolegniomycetes</taxon>
        <taxon>Saprolegniales</taxon>
        <taxon>Verrucalvaceae</taxon>
        <taxon>Aphanomyces</taxon>
    </lineage>
</organism>
<reference evidence="20 21" key="1">
    <citation type="submission" date="2019-07" db="EMBL/GenBank/DDBJ databases">
        <title>Genomics analysis of Aphanomyces spp. identifies a new class of oomycete effector associated with host adaptation.</title>
        <authorList>
            <person name="Gaulin E."/>
        </authorList>
    </citation>
    <scope>NUCLEOTIDE SEQUENCE [LARGE SCALE GENOMIC DNA]</scope>
    <source>
        <strain evidence="20 21">ATCC 201684</strain>
    </source>
</reference>
<evidence type="ECO:0000259" key="19">
    <source>
        <dbReference type="PROSITE" id="PS50994"/>
    </source>
</evidence>
<evidence type="ECO:0000256" key="6">
    <source>
        <dbReference type="ARBA" id="ARBA00022741"/>
    </source>
</evidence>
<evidence type="ECO:0000256" key="11">
    <source>
        <dbReference type="ARBA" id="ARBA00022842"/>
    </source>
</evidence>
<dbReference type="Pfam" id="PF13976">
    <property type="entry name" value="gag_pre-integrs"/>
    <property type="match status" value="1"/>
</dbReference>
<evidence type="ECO:0000256" key="8">
    <source>
        <dbReference type="ARBA" id="ARBA00022759"/>
    </source>
</evidence>
<accession>A0A6G0WD06</accession>
<evidence type="ECO:0000256" key="13">
    <source>
        <dbReference type="ARBA" id="ARBA00022918"/>
    </source>
</evidence>
<feature type="region of interest" description="Disordered" evidence="18">
    <location>
        <begin position="1"/>
        <end position="31"/>
    </location>
</feature>
<dbReference type="Pfam" id="PF14223">
    <property type="entry name" value="Retrotran_gag_2"/>
    <property type="match status" value="1"/>
</dbReference>
<keyword evidence="12" id="KW-0229">DNA integration</keyword>
<keyword evidence="11" id="KW-0460">Magnesium</keyword>
<dbReference type="Proteomes" id="UP000481153">
    <property type="component" value="Unassembled WGS sequence"/>
</dbReference>
<keyword evidence="14" id="KW-0239">DNA-directed DNA polymerase</keyword>
<keyword evidence="15" id="KW-0917">Virion maturation</keyword>
<name>A0A6G0WD06_9STRA</name>
<keyword evidence="7" id="KW-0064">Aspartyl protease</keyword>
<dbReference type="PROSITE" id="PS50994">
    <property type="entry name" value="INTEGRASE"/>
    <property type="match status" value="1"/>
</dbReference>
<dbReference type="Gene3D" id="3.30.420.10">
    <property type="entry name" value="Ribonuclease H-like superfamily/Ribonuclease H"/>
    <property type="match status" value="1"/>
</dbReference>
<dbReference type="Pfam" id="PF22936">
    <property type="entry name" value="Pol_BBD"/>
    <property type="match status" value="1"/>
</dbReference>
<dbReference type="GO" id="GO:0003964">
    <property type="term" value="F:RNA-directed DNA polymerase activity"/>
    <property type="evidence" value="ECO:0007669"/>
    <property type="project" value="UniProtKB-KW"/>
</dbReference>
<dbReference type="GO" id="GO:0004190">
    <property type="term" value="F:aspartic-type endopeptidase activity"/>
    <property type="evidence" value="ECO:0007669"/>
    <property type="project" value="UniProtKB-KW"/>
</dbReference>
<dbReference type="PANTHER" id="PTHR42648">
    <property type="entry name" value="TRANSPOSASE, PUTATIVE-RELATED"/>
    <property type="match status" value="1"/>
</dbReference>
<dbReference type="VEuPathDB" id="FungiDB:AeMF1_014752"/>
<comment type="caution">
    <text evidence="20">The sequence shown here is derived from an EMBL/GenBank/DDBJ whole genome shotgun (WGS) entry which is preliminary data.</text>
</comment>
<feature type="domain" description="Integrase catalytic" evidence="19">
    <location>
        <begin position="596"/>
        <end position="779"/>
    </location>
</feature>
<dbReference type="GO" id="GO:0006508">
    <property type="term" value="P:proteolysis"/>
    <property type="evidence" value="ECO:0007669"/>
    <property type="project" value="UniProtKB-KW"/>
</dbReference>
<evidence type="ECO:0000256" key="15">
    <source>
        <dbReference type="ARBA" id="ARBA00023113"/>
    </source>
</evidence>
<keyword evidence="10" id="KW-0067">ATP-binding</keyword>
<dbReference type="Pfam" id="PF00665">
    <property type="entry name" value="rve"/>
    <property type="match status" value="1"/>
</dbReference>
<evidence type="ECO:0000256" key="17">
    <source>
        <dbReference type="ARBA" id="ARBA00023268"/>
    </source>
</evidence>
<dbReference type="InterPro" id="IPR013103">
    <property type="entry name" value="RVT_2"/>
</dbReference>
<keyword evidence="2" id="KW-1188">Viral release from host cell</keyword>
<dbReference type="EMBL" id="VJMJ01000248">
    <property type="protein sequence ID" value="KAF0725197.1"/>
    <property type="molecule type" value="Genomic_DNA"/>
</dbReference>
<dbReference type="Pfam" id="PF25597">
    <property type="entry name" value="SH3_retrovirus"/>
    <property type="match status" value="1"/>
</dbReference>
<evidence type="ECO:0000256" key="14">
    <source>
        <dbReference type="ARBA" id="ARBA00022932"/>
    </source>
</evidence>
<dbReference type="VEuPathDB" id="FungiDB:AeMF1_014753"/>
<dbReference type="InterPro" id="IPR039537">
    <property type="entry name" value="Retrotran_Ty1/copia-like"/>
</dbReference>
<proteinExistence type="predicted"/>
<dbReference type="InterPro" id="IPR001584">
    <property type="entry name" value="Integrase_cat-core"/>
</dbReference>
<keyword evidence="13" id="KW-0695">RNA-directed DNA polymerase</keyword>
<evidence type="ECO:0000256" key="12">
    <source>
        <dbReference type="ARBA" id="ARBA00022908"/>
    </source>
</evidence>
<dbReference type="InterPro" id="IPR025724">
    <property type="entry name" value="GAG-pre-integrase_dom"/>
</dbReference>
<dbReference type="InterPro" id="IPR057670">
    <property type="entry name" value="SH3_retrovirus"/>
</dbReference>
<keyword evidence="16" id="KW-0233">DNA recombination</keyword>
<evidence type="ECO:0000313" key="21">
    <source>
        <dbReference type="Proteomes" id="UP000481153"/>
    </source>
</evidence>
<keyword evidence="4" id="KW-0540">Nuclease</keyword>
<evidence type="ECO:0000256" key="10">
    <source>
        <dbReference type="ARBA" id="ARBA00022840"/>
    </source>
</evidence>
<dbReference type="GO" id="GO:0005524">
    <property type="term" value="F:ATP binding"/>
    <property type="evidence" value="ECO:0007669"/>
    <property type="project" value="UniProtKB-KW"/>
</dbReference>
<dbReference type="GO" id="GO:0046872">
    <property type="term" value="F:metal ion binding"/>
    <property type="evidence" value="ECO:0007669"/>
    <property type="project" value="UniProtKB-KW"/>
</dbReference>
<evidence type="ECO:0000256" key="1">
    <source>
        <dbReference type="ARBA" id="ARBA00002180"/>
    </source>
</evidence>
<keyword evidence="14" id="KW-0548">Nucleotidyltransferase</keyword>
<gene>
    <name evidence="20" type="ORF">Ae201684_016282</name>
</gene>
<comment type="function">
    <text evidence="1">The aspartyl protease (PR) mediates the proteolytic cleavages of the Gag and Gag-Pol polyproteins after assembly of the VLP.</text>
</comment>
<evidence type="ECO:0000313" key="20">
    <source>
        <dbReference type="EMBL" id="KAF0725197.1"/>
    </source>
</evidence>